<dbReference type="InterPro" id="IPR016181">
    <property type="entry name" value="Acyl_CoA_acyltransferase"/>
</dbReference>
<sequence>MIRMATINDIDSLVKLRIKLLNEAKKNIGNYNWDKYSQTLKCYYNDGLLNGDVVAFLAEENENIVAISIMCFYNICPSLFNLDGKIALITDMYTVPEYRNKGLGSRLLSNIMERAKNLGYTKVTLNATDAGRRLYEKYDFKDVTGEMSYKFI</sequence>
<organism evidence="4 5">
    <name type="scientific">Clostridium liquoris</name>
    <dbReference type="NCBI Taxonomy" id="1289519"/>
    <lineage>
        <taxon>Bacteria</taxon>
        <taxon>Bacillati</taxon>
        <taxon>Bacillota</taxon>
        <taxon>Clostridia</taxon>
        <taxon>Eubacteriales</taxon>
        <taxon>Clostridiaceae</taxon>
        <taxon>Clostridium</taxon>
    </lineage>
</organism>
<dbReference type="Gene3D" id="3.40.630.30">
    <property type="match status" value="1"/>
</dbReference>
<dbReference type="PANTHER" id="PTHR43420:SF44">
    <property type="entry name" value="ACETYLTRANSFERASE YPEA"/>
    <property type="match status" value="1"/>
</dbReference>
<keyword evidence="2" id="KW-0012">Acyltransferase</keyword>
<dbReference type="Proteomes" id="UP000239706">
    <property type="component" value="Unassembled WGS sequence"/>
</dbReference>
<evidence type="ECO:0000256" key="2">
    <source>
        <dbReference type="ARBA" id="ARBA00023315"/>
    </source>
</evidence>
<reference evidence="4 5" key="1">
    <citation type="submission" date="2018-03" db="EMBL/GenBank/DDBJ databases">
        <title>Genome sequence of Clostridium liquoris DSM 100320.</title>
        <authorList>
            <person name="Poehlein A."/>
            <person name="Daniel R."/>
        </authorList>
    </citation>
    <scope>NUCLEOTIDE SEQUENCE [LARGE SCALE GENOMIC DNA]</scope>
    <source>
        <strain evidence="4 5">DSM 100320</strain>
    </source>
</reference>
<proteinExistence type="predicted"/>
<dbReference type="CDD" id="cd04301">
    <property type="entry name" value="NAT_SF"/>
    <property type="match status" value="1"/>
</dbReference>
<dbReference type="RefSeq" id="WP_170063633.1">
    <property type="nucleotide sequence ID" value="NZ_PVXO01000012.1"/>
</dbReference>
<evidence type="ECO:0000259" key="3">
    <source>
        <dbReference type="PROSITE" id="PS51186"/>
    </source>
</evidence>
<evidence type="ECO:0000313" key="4">
    <source>
        <dbReference type="EMBL" id="PRR79896.1"/>
    </source>
</evidence>
<dbReference type="SUPFAM" id="SSF55729">
    <property type="entry name" value="Acyl-CoA N-acyltransferases (Nat)"/>
    <property type="match status" value="1"/>
</dbReference>
<evidence type="ECO:0000256" key="1">
    <source>
        <dbReference type="ARBA" id="ARBA00022679"/>
    </source>
</evidence>
<name>A0A2T0B7P0_9CLOT</name>
<dbReference type="PROSITE" id="PS51186">
    <property type="entry name" value="GNAT"/>
    <property type="match status" value="1"/>
</dbReference>
<dbReference type="GO" id="GO:0016747">
    <property type="term" value="F:acyltransferase activity, transferring groups other than amino-acyl groups"/>
    <property type="evidence" value="ECO:0007669"/>
    <property type="project" value="InterPro"/>
</dbReference>
<dbReference type="Pfam" id="PF00583">
    <property type="entry name" value="Acetyltransf_1"/>
    <property type="match status" value="1"/>
</dbReference>
<protein>
    <submittedName>
        <fullName evidence="4">Acetyltransferase (GNAT) family protein</fullName>
    </submittedName>
</protein>
<dbReference type="AlphaFoldDB" id="A0A2T0B7P0"/>
<dbReference type="EMBL" id="PVXO01000012">
    <property type="protein sequence ID" value="PRR79896.1"/>
    <property type="molecule type" value="Genomic_DNA"/>
</dbReference>
<comment type="caution">
    <text evidence="4">The sequence shown here is derived from an EMBL/GenBank/DDBJ whole genome shotgun (WGS) entry which is preliminary data.</text>
</comment>
<dbReference type="InterPro" id="IPR050680">
    <property type="entry name" value="YpeA/RimI_acetyltransf"/>
</dbReference>
<dbReference type="InterPro" id="IPR000182">
    <property type="entry name" value="GNAT_dom"/>
</dbReference>
<gene>
    <name evidence="4" type="ORF">CLLI_06290</name>
</gene>
<accession>A0A2T0B7P0</accession>
<keyword evidence="5" id="KW-1185">Reference proteome</keyword>
<feature type="domain" description="N-acetyltransferase" evidence="3">
    <location>
        <begin position="1"/>
        <end position="152"/>
    </location>
</feature>
<dbReference type="PANTHER" id="PTHR43420">
    <property type="entry name" value="ACETYLTRANSFERASE"/>
    <property type="match status" value="1"/>
</dbReference>
<keyword evidence="1 4" id="KW-0808">Transferase</keyword>
<evidence type="ECO:0000313" key="5">
    <source>
        <dbReference type="Proteomes" id="UP000239706"/>
    </source>
</evidence>